<dbReference type="GO" id="GO:0034338">
    <property type="term" value="F:short-chain carboxylesterase activity"/>
    <property type="evidence" value="ECO:0007669"/>
    <property type="project" value="TreeGrafter"/>
</dbReference>
<dbReference type="EMBL" id="JUFZ01000044">
    <property type="protein sequence ID" value="KIC08522.1"/>
    <property type="molecule type" value="Genomic_DNA"/>
</dbReference>
<dbReference type="Proteomes" id="UP000031390">
    <property type="component" value="Unassembled WGS sequence"/>
</dbReference>
<evidence type="ECO:0000256" key="4">
    <source>
        <dbReference type="PIRSR" id="PIRSR005211-1"/>
    </source>
</evidence>
<dbReference type="PANTHER" id="PTHR10794:SF94">
    <property type="entry name" value="ESTERASE YHET-RELATED"/>
    <property type="match status" value="1"/>
</dbReference>
<feature type="active site" description="Charge relay system" evidence="4">
    <location>
        <position position="137"/>
    </location>
</feature>
<evidence type="ECO:0000313" key="7">
    <source>
        <dbReference type="Proteomes" id="UP000031390"/>
    </source>
</evidence>
<evidence type="ECO:0000256" key="3">
    <source>
        <dbReference type="ARBA" id="ARBA00022801"/>
    </source>
</evidence>
<dbReference type="RefSeq" id="WP_039407146.1">
    <property type="nucleotide sequence ID" value="NZ_CP094242.1"/>
</dbReference>
<accession>A0A0C1H2Z7</accession>
<feature type="active site" description="Charge relay system" evidence="4">
    <location>
        <position position="260"/>
    </location>
</feature>
<dbReference type="AlphaFoldDB" id="A0A0C1H2Z7"/>
<name>A0A0C1H2Z7_9NEIS</name>
<comment type="similarity">
    <text evidence="1">Belongs to the AB hydrolase superfamily. AB hydrolase 4 family.</text>
</comment>
<evidence type="ECO:0000313" key="5">
    <source>
        <dbReference type="EMBL" id="KIC08522.1"/>
    </source>
</evidence>
<keyword evidence="3 5" id="KW-0378">Hydrolase</keyword>
<keyword evidence="8" id="KW-1185">Reference proteome</keyword>
<evidence type="ECO:0000313" key="6">
    <source>
        <dbReference type="EMBL" id="UNV87487.1"/>
    </source>
</evidence>
<dbReference type="PROSITE" id="PS01133">
    <property type="entry name" value="UPF0017"/>
    <property type="match status" value="1"/>
</dbReference>
<reference evidence="6 8" key="2">
    <citation type="submission" date="2022-03" db="EMBL/GenBank/DDBJ databases">
        <title>Genome sequencing of Morococcus cerebrosus.</title>
        <authorList>
            <person name="Baek M.-G."/>
            <person name="Yi H."/>
        </authorList>
    </citation>
    <scope>NUCLEOTIDE SEQUENCE [LARGE SCALE GENOMIC DNA]</scope>
    <source>
        <strain evidence="6 8">CIP 81.93</strain>
    </source>
</reference>
<dbReference type="InterPro" id="IPR050960">
    <property type="entry name" value="AB_hydrolase_4_sf"/>
</dbReference>
<keyword evidence="2" id="KW-0719">Serine esterase</keyword>
<dbReference type="PIRSF" id="PIRSF005211">
    <property type="entry name" value="Ab_hydro_YheT"/>
    <property type="match status" value="1"/>
</dbReference>
<reference evidence="5 7" key="1">
    <citation type="submission" date="2014-12" db="EMBL/GenBank/DDBJ databases">
        <title>Genome sequence of Morococcus cerebrosus.</title>
        <authorList>
            <person name="Shin S.-K."/>
            <person name="Yi H."/>
        </authorList>
    </citation>
    <scope>NUCLEOTIDE SEQUENCE [LARGE SCALE GENOMIC DNA]</scope>
    <source>
        <strain evidence="5 7">CIP 81.93</strain>
    </source>
</reference>
<sequence length="316" mass="34750">METLCPNTPLWLRNGHADTIFAKFIQRPAPAYRRELLPDSTGRTLVACDFVDAANPDAPLVVLFHGLEGSSRSHYAVELMRAVIEKGWNGVVVHFRSCGGVENTAPVFYHLGDTREIGFMLEMLSERYRRIYAAGVSLGGNALAKYLGEYGSLGMAAVPYAAAAVSAPVDAAAAGTRFDKGMSKLLYTRYFLKSLLPKAAATGFQATSLKECKTLGDFDDRFTAPLHGFADRHDYYRRASCKPWLKTVRTPLLLLNAVNDPFLPPKALPTVEEVSSAVTLLQPQYGGHAAFVSHDNGRLNLQWLPQTLLAYFEAFE</sequence>
<evidence type="ECO:0000256" key="2">
    <source>
        <dbReference type="ARBA" id="ARBA00022487"/>
    </source>
</evidence>
<organism evidence="5 7">
    <name type="scientific">Morococcus cerebrosus</name>
    <dbReference type="NCBI Taxonomy" id="1056807"/>
    <lineage>
        <taxon>Bacteria</taxon>
        <taxon>Pseudomonadati</taxon>
        <taxon>Pseudomonadota</taxon>
        <taxon>Betaproteobacteria</taxon>
        <taxon>Neisseriales</taxon>
        <taxon>Neisseriaceae</taxon>
        <taxon>Morococcus</taxon>
    </lineage>
</organism>
<gene>
    <name evidence="5" type="ORF">MCC93_11920</name>
    <name evidence="6" type="ORF">MON37_00595</name>
</gene>
<proteinExistence type="inferred from homology"/>
<dbReference type="Proteomes" id="UP000829504">
    <property type="component" value="Chromosome"/>
</dbReference>
<dbReference type="InterPro" id="IPR029058">
    <property type="entry name" value="AB_hydrolase_fold"/>
</dbReference>
<evidence type="ECO:0000256" key="1">
    <source>
        <dbReference type="ARBA" id="ARBA00010884"/>
    </source>
</evidence>
<dbReference type="InterPro" id="IPR000952">
    <property type="entry name" value="AB_hydrolase_4_CS"/>
</dbReference>
<feature type="active site" description="Charge relay system" evidence="4">
    <location>
        <position position="288"/>
    </location>
</feature>
<dbReference type="PATRIC" id="fig|1056807.3.peg.1150"/>
<dbReference type="EMBL" id="CP094242">
    <property type="protein sequence ID" value="UNV87487.1"/>
    <property type="molecule type" value="Genomic_DNA"/>
</dbReference>
<dbReference type="Gene3D" id="3.40.50.1820">
    <property type="entry name" value="alpha/beta hydrolase"/>
    <property type="match status" value="1"/>
</dbReference>
<protein>
    <submittedName>
        <fullName evidence="6">Alpha/beta fold hydrolase</fullName>
    </submittedName>
    <submittedName>
        <fullName evidence="5">Alpha/beta hydrolase</fullName>
    </submittedName>
</protein>
<dbReference type="GO" id="GO:0047372">
    <property type="term" value="F:monoacylglycerol lipase activity"/>
    <property type="evidence" value="ECO:0007669"/>
    <property type="project" value="TreeGrafter"/>
</dbReference>
<dbReference type="SUPFAM" id="SSF53474">
    <property type="entry name" value="alpha/beta-Hydrolases"/>
    <property type="match status" value="1"/>
</dbReference>
<dbReference type="PANTHER" id="PTHR10794">
    <property type="entry name" value="ABHYDROLASE DOMAIN-CONTAINING PROTEIN"/>
    <property type="match status" value="1"/>
</dbReference>
<dbReference type="InterPro" id="IPR012020">
    <property type="entry name" value="ABHD4"/>
</dbReference>
<evidence type="ECO:0000313" key="8">
    <source>
        <dbReference type="Proteomes" id="UP000829504"/>
    </source>
</evidence>